<name>A0A0W8FN88_9ZZZZ</name>
<evidence type="ECO:0008006" key="2">
    <source>
        <dbReference type="Google" id="ProtNLM"/>
    </source>
</evidence>
<comment type="caution">
    <text evidence="1">The sequence shown here is derived from an EMBL/GenBank/DDBJ whole genome shotgun (WGS) entry which is preliminary data.</text>
</comment>
<protein>
    <recommendedName>
        <fullName evidence="2">Iron-sulfur binding protein</fullName>
    </recommendedName>
</protein>
<dbReference type="EMBL" id="LNQE01000985">
    <property type="protein sequence ID" value="KUG22126.1"/>
    <property type="molecule type" value="Genomic_DNA"/>
</dbReference>
<dbReference type="Pfam" id="PF06935">
    <property type="entry name" value="DUF1284"/>
    <property type="match status" value="1"/>
</dbReference>
<accession>A0A0W8FN88</accession>
<proteinExistence type="predicted"/>
<gene>
    <name evidence="1" type="ORF">ASZ90_008096</name>
</gene>
<sequence length="140" mass="16105">MTFSENQEKLKLRPHHIFCGRFLPLEYIVRGEEFTRVLNKLKDLTHSDKNLIITVTNGPDQICDYCPECRNNRCENPVGNEEEVGKWDSKVLKGLGISYGDEITLKALIALIREKAPLEFCQTRCPWKQFCGVFSGIKDL</sequence>
<reference evidence="1" key="1">
    <citation type="journal article" date="2015" name="Proc. Natl. Acad. Sci. U.S.A.">
        <title>Networks of energetic and metabolic interactions define dynamics in microbial communities.</title>
        <authorList>
            <person name="Embree M."/>
            <person name="Liu J.K."/>
            <person name="Al-Bassam M.M."/>
            <person name="Zengler K."/>
        </authorList>
    </citation>
    <scope>NUCLEOTIDE SEQUENCE</scope>
</reference>
<dbReference type="AlphaFoldDB" id="A0A0W8FN88"/>
<dbReference type="InterPro" id="IPR009702">
    <property type="entry name" value="DUF1284"/>
</dbReference>
<evidence type="ECO:0000313" key="1">
    <source>
        <dbReference type="EMBL" id="KUG22126.1"/>
    </source>
</evidence>
<organism evidence="1">
    <name type="scientific">hydrocarbon metagenome</name>
    <dbReference type="NCBI Taxonomy" id="938273"/>
    <lineage>
        <taxon>unclassified sequences</taxon>
        <taxon>metagenomes</taxon>
        <taxon>ecological metagenomes</taxon>
    </lineage>
</organism>